<evidence type="ECO:0000256" key="1">
    <source>
        <dbReference type="SAM" id="SignalP"/>
    </source>
</evidence>
<accession>A0A914UPD4</accession>
<evidence type="ECO:0000313" key="2">
    <source>
        <dbReference type="Proteomes" id="UP000887566"/>
    </source>
</evidence>
<dbReference type="Proteomes" id="UP000887566">
    <property type="component" value="Unplaced"/>
</dbReference>
<evidence type="ECO:0000313" key="3">
    <source>
        <dbReference type="WBParaSite" id="PSAMB.scaffold111size77700.g2047.t1"/>
    </source>
</evidence>
<name>A0A914UPD4_9BILA</name>
<keyword evidence="2" id="KW-1185">Reference proteome</keyword>
<reference evidence="3" key="1">
    <citation type="submission" date="2022-11" db="UniProtKB">
        <authorList>
            <consortium name="WormBaseParasite"/>
        </authorList>
    </citation>
    <scope>IDENTIFICATION</scope>
</reference>
<feature type="chain" id="PRO_5037411766" evidence="1">
    <location>
        <begin position="21"/>
        <end position="154"/>
    </location>
</feature>
<sequence length="154" mass="17346">MNLSFIVTVTFVLYGRMAFCEILSGSEGPTKVTKKGEMETSFSIDDNGLLSAQTRTWSSDKSKGFTGGVFIALFDETRSVQWNTEQKQYGVNGKWLGKSDRTDTWTEQVPTDVLPNIKYFAIVHRHTPTGRVLNWIKDHKEEIMLVTKMIASSG</sequence>
<proteinExistence type="predicted"/>
<feature type="signal peptide" evidence="1">
    <location>
        <begin position="1"/>
        <end position="20"/>
    </location>
</feature>
<organism evidence="2 3">
    <name type="scientific">Plectus sambesii</name>
    <dbReference type="NCBI Taxonomy" id="2011161"/>
    <lineage>
        <taxon>Eukaryota</taxon>
        <taxon>Metazoa</taxon>
        <taxon>Ecdysozoa</taxon>
        <taxon>Nematoda</taxon>
        <taxon>Chromadorea</taxon>
        <taxon>Plectida</taxon>
        <taxon>Plectina</taxon>
        <taxon>Plectoidea</taxon>
        <taxon>Plectidae</taxon>
        <taxon>Plectus</taxon>
    </lineage>
</organism>
<dbReference type="AlphaFoldDB" id="A0A914UPD4"/>
<keyword evidence="1" id="KW-0732">Signal</keyword>
<protein>
    <submittedName>
        <fullName evidence="3">Uncharacterized protein</fullName>
    </submittedName>
</protein>
<dbReference type="WBParaSite" id="PSAMB.scaffold111size77700.g2047.t1">
    <property type="protein sequence ID" value="PSAMB.scaffold111size77700.g2047.t1"/>
    <property type="gene ID" value="PSAMB.scaffold111size77700.g2047"/>
</dbReference>